<keyword evidence="2" id="KW-1185">Reference proteome</keyword>
<dbReference type="AlphaFoldDB" id="A0A6A5SBM5"/>
<proteinExistence type="predicted"/>
<evidence type="ECO:0000313" key="1">
    <source>
        <dbReference type="EMBL" id="KAF1937353.1"/>
    </source>
</evidence>
<dbReference type="Proteomes" id="UP000800038">
    <property type="component" value="Unassembled WGS sequence"/>
</dbReference>
<protein>
    <submittedName>
        <fullName evidence="1">Uncharacterized protein</fullName>
    </submittedName>
</protein>
<sequence>MLLLSISPPEAIAATYLQPQPPHLIVYKATSKPHIVLEITVYSPRRPRASSPSSAPVSPSVFASCHSLFSQWHTCSSVDFQILDTTHSPRTYRSGTN</sequence>
<organism evidence="1 2">
    <name type="scientific">Clathrospora elynae</name>
    <dbReference type="NCBI Taxonomy" id="706981"/>
    <lineage>
        <taxon>Eukaryota</taxon>
        <taxon>Fungi</taxon>
        <taxon>Dikarya</taxon>
        <taxon>Ascomycota</taxon>
        <taxon>Pezizomycotina</taxon>
        <taxon>Dothideomycetes</taxon>
        <taxon>Pleosporomycetidae</taxon>
        <taxon>Pleosporales</taxon>
        <taxon>Diademaceae</taxon>
        <taxon>Clathrospora</taxon>
    </lineage>
</organism>
<gene>
    <name evidence="1" type="ORF">EJ02DRAFT_515256</name>
</gene>
<accession>A0A6A5SBM5</accession>
<dbReference type="EMBL" id="ML976142">
    <property type="protein sequence ID" value="KAF1937353.1"/>
    <property type="molecule type" value="Genomic_DNA"/>
</dbReference>
<name>A0A6A5SBM5_9PLEO</name>
<evidence type="ECO:0000313" key="2">
    <source>
        <dbReference type="Proteomes" id="UP000800038"/>
    </source>
</evidence>
<reference evidence="1" key="1">
    <citation type="journal article" date="2020" name="Stud. Mycol.">
        <title>101 Dothideomycetes genomes: a test case for predicting lifestyles and emergence of pathogens.</title>
        <authorList>
            <person name="Haridas S."/>
            <person name="Albert R."/>
            <person name="Binder M."/>
            <person name="Bloem J."/>
            <person name="Labutti K."/>
            <person name="Salamov A."/>
            <person name="Andreopoulos B."/>
            <person name="Baker S."/>
            <person name="Barry K."/>
            <person name="Bills G."/>
            <person name="Bluhm B."/>
            <person name="Cannon C."/>
            <person name="Castanera R."/>
            <person name="Culley D."/>
            <person name="Daum C."/>
            <person name="Ezra D."/>
            <person name="Gonzalez J."/>
            <person name="Henrissat B."/>
            <person name="Kuo A."/>
            <person name="Liang C."/>
            <person name="Lipzen A."/>
            <person name="Lutzoni F."/>
            <person name="Magnuson J."/>
            <person name="Mondo S."/>
            <person name="Nolan M."/>
            <person name="Ohm R."/>
            <person name="Pangilinan J."/>
            <person name="Park H.-J."/>
            <person name="Ramirez L."/>
            <person name="Alfaro M."/>
            <person name="Sun H."/>
            <person name="Tritt A."/>
            <person name="Yoshinaga Y."/>
            <person name="Zwiers L.-H."/>
            <person name="Turgeon B."/>
            <person name="Goodwin S."/>
            <person name="Spatafora J."/>
            <person name="Crous P."/>
            <person name="Grigoriev I."/>
        </authorList>
    </citation>
    <scope>NUCLEOTIDE SEQUENCE</scope>
    <source>
        <strain evidence="1">CBS 161.51</strain>
    </source>
</reference>